<dbReference type="PANTHER" id="PTHR12215:SF10">
    <property type="entry name" value="L-AMINOADIPATE-SEMIALDEHYDE DEHYDROGENASE-PHOSPHOPANTETHEINYL TRANSFERASE"/>
    <property type="match status" value="1"/>
</dbReference>
<comment type="similarity">
    <text evidence="1">Belongs to the P-Pant transferase superfamily. Gsp/Sfp/HetI/AcpT family.</text>
</comment>
<organism evidence="5 6">
    <name type="scientific">Streptomyces brevispora</name>
    <dbReference type="NCBI Taxonomy" id="887462"/>
    <lineage>
        <taxon>Bacteria</taxon>
        <taxon>Bacillati</taxon>
        <taxon>Actinomycetota</taxon>
        <taxon>Actinomycetes</taxon>
        <taxon>Kitasatosporales</taxon>
        <taxon>Streptomycetaceae</taxon>
        <taxon>Streptomyces</taxon>
    </lineage>
</organism>
<feature type="region of interest" description="Disordered" evidence="3">
    <location>
        <begin position="1"/>
        <end position="22"/>
    </location>
</feature>
<dbReference type="Proteomes" id="UP000318186">
    <property type="component" value="Unassembled WGS sequence"/>
</dbReference>
<dbReference type="InterPro" id="IPR008278">
    <property type="entry name" value="4-PPantetheinyl_Trfase_dom"/>
</dbReference>
<protein>
    <submittedName>
        <fullName evidence="5">4'-phosphopantetheinyl transferase</fullName>
    </submittedName>
</protein>
<feature type="compositionally biased region" description="Low complexity" evidence="3">
    <location>
        <begin position="1"/>
        <end position="15"/>
    </location>
</feature>
<dbReference type="GO" id="GO:0008897">
    <property type="term" value="F:holo-[acyl-carrier-protein] synthase activity"/>
    <property type="evidence" value="ECO:0007669"/>
    <property type="project" value="InterPro"/>
</dbReference>
<dbReference type="InterPro" id="IPR050559">
    <property type="entry name" value="P-Pant_transferase_sf"/>
</dbReference>
<dbReference type="SUPFAM" id="SSF56214">
    <property type="entry name" value="4'-phosphopantetheinyl transferase"/>
    <property type="match status" value="2"/>
</dbReference>
<proteinExistence type="inferred from homology"/>
<dbReference type="GO" id="GO:0005829">
    <property type="term" value="C:cytosol"/>
    <property type="evidence" value="ECO:0007669"/>
    <property type="project" value="TreeGrafter"/>
</dbReference>
<accession>A0A561V5H4</accession>
<dbReference type="Gene3D" id="3.90.470.20">
    <property type="entry name" value="4'-phosphopantetheinyl transferase domain"/>
    <property type="match status" value="1"/>
</dbReference>
<comment type="caution">
    <text evidence="5">The sequence shown here is derived from an EMBL/GenBank/DDBJ whole genome shotgun (WGS) entry which is preliminary data.</text>
</comment>
<keyword evidence="2 5" id="KW-0808">Transferase</keyword>
<evidence type="ECO:0000313" key="5">
    <source>
        <dbReference type="EMBL" id="TWG06844.1"/>
    </source>
</evidence>
<evidence type="ECO:0000259" key="4">
    <source>
        <dbReference type="Pfam" id="PF01648"/>
    </source>
</evidence>
<dbReference type="GO" id="GO:0000287">
    <property type="term" value="F:magnesium ion binding"/>
    <property type="evidence" value="ECO:0007669"/>
    <property type="project" value="InterPro"/>
</dbReference>
<dbReference type="EMBL" id="VIWW01000001">
    <property type="protein sequence ID" value="TWG06844.1"/>
    <property type="molecule type" value="Genomic_DNA"/>
</dbReference>
<dbReference type="InterPro" id="IPR037143">
    <property type="entry name" value="4-PPantetheinyl_Trfase_dom_sf"/>
</dbReference>
<evidence type="ECO:0000256" key="1">
    <source>
        <dbReference type="ARBA" id="ARBA00010990"/>
    </source>
</evidence>
<evidence type="ECO:0000256" key="3">
    <source>
        <dbReference type="SAM" id="MobiDB-lite"/>
    </source>
</evidence>
<dbReference type="AlphaFoldDB" id="A0A561V5H4"/>
<dbReference type="PANTHER" id="PTHR12215">
    <property type="entry name" value="PHOSPHOPANTETHEINE TRANSFERASE"/>
    <property type="match status" value="1"/>
</dbReference>
<feature type="domain" description="4'-phosphopantetheinyl transferase" evidence="4">
    <location>
        <begin position="179"/>
        <end position="285"/>
    </location>
</feature>
<reference evidence="5 6" key="1">
    <citation type="submission" date="2019-06" db="EMBL/GenBank/DDBJ databases">
        <title>Sequencing the genomes of 1000 actinobacteria strains.</title>
        <authorList>
            <person name="Klenk H.-P."/>
        </authorList>
    </citation>
    <scope>NUCLEOTIDE SEQUENCE [LARGE SCALE GENOMIC DNA]</scope>
    <source>
        <strain evidence="5 6">DSM 42059</strain>
    </source>
</reference>
<gene>
    <name evidence="5" type="ORF">FHX80_115341</name>
</gene>
<sequence length="315" mass="32596">MTTTPAGTAGMTTGGDSRTSRCVSTRAGTSTYVSVDGGGLAPTVQATATATAGGGDPAPADALGRSGDVHVWGWRTGSAPDAEDLALLDEAELRRVYRCHHPRDAAALACTRAGARRVIGGLLGVPATGVGLGHRPCPGCGARQHGPPVLLHPPLPNPLAVSLSRTEGYGMLAVCADTAVGIDVEALRPVAVEGLADVVFTERERAHVLGVPEGPVRASWHFRCWTRKEAVVKAAGTGLLGAELTRLEVYPEKPGPVRVEFRDRGGAPTWWQVHDVPLDGPWSAAVARPANVRDGPGPVYGPGRVVLHTTVPQSG</sequence>
<evidence type="ECO:0000256" key="2">
    <source>
        <dbReference type="ARBA" id="ARBA00022679"/>
    </source>
</evidence>
<name>A0A561V5H4_9ACTN</name>
<dbReference type="Pfam" id="PF01648">
    <property type="entry name" value="ACPS"/>
    <property type="match status" value="1"/>
</dbReference>
<dbReference type="GO" id="GO:0019878">
    <property type="term" value="P:lysine biosynthetic process via aminoadipic acid"/>
    <property type="evidence" value="ECO:0007669"/>
    <property type="project" value="TreeGrafter"/>
</dbReference>
<evidence type="ECO:0000313" key="6">
    <source>
        <dbReference type="Proteomes" id="UP000318186"/>
    </source>
</evidence>